<dbReference type="SUPFAM" id="SSF52540">
    <property type="entry name" value="P-loop containing nucleoside triphosphate hydrolases"/>
    <property type="match status" value="1"/>
</dbReference>
<dbReference type="PANTHER" id="PTHR30153">
    <property type="entry name" value="REPLICATIVE DNA HELICASE DNAB"/>
    <property type="match status" value="1"/>
</dbReference>
<dbReference type="GO" id="GO:0005524">
    <property type="term" value="F:ATP binding"/>
    <property type="evidence" value="ECO:0007669"/>
    <property type="project" value="InterPro"/>
</dbReference>
<evidence type="ECO:0000313" key="4">
    <source>
        <dbReference type="EMBL" id="CAB4158183.1"/>
    </source>
</evidence>
<evidence type="ECO:0000313" key="3">
    <source>
        <dbReference type="EMBL" id="CAB4148136.1"/>
    </source>
</evidence>
<reference evidence="4" key="1">
    <citation type="submission" date="2020-04" db="EMBL/GenBank/DDBJ databases">
        <authorList>
            <person name="Chiriac C."/>
            <person name="Salcher M."/>
            <person name="Ghai R."/>
            <person name="Kavagutti S V."/>
        </authorList>
    </citation>
    <scope>NUCLEOTIDE SEQUENCE</scope>
</reference>
<evidence type="ECO:0000259" key="2">
    <source>
        <dbReference type="PROSITE" id="PS51199"/>
    </source>
</evidence>
<dbReference type="Pfam" id="PF03796">
    <property type="entry name" value="DnaB_C"/>
    <property type="match status" value="1"/>
</dbReference>
<proteinExistence type="predicted"/>
<dbReference type="PANTHER" id="PTHR30153:SF2">
    <property type="entry name" value="REPLICATIVE DNA HELICASE"/>
    <property type="match status" value="1"/>
</dbReference>
<keyword evidence="4" id="KW-0547">Nucleotide-binding</keyword>
<keyword evidence="4" id="KW-0378">Hydrolase</keyword>
<dbReference type="EMBL" id="LR796666">
    <property type="protein sequence ID" value="CAB4158183.1"/>
    <property type="molecule type" value="Genomic_DNA"/>
</dbReference>
<keyword evidence="4" id="KW-0067">ATP-binding</keyword>
<sequence>MGIGLQQLMNNQAKLISKILADRDASLVLEKNVNESWFSDATDKKIFRFIQGHFAEYQECPSMDVILENFPTYQPVPCDDSVFYLIDKLTSERRKQRIVATLGSALEALEKEQDHESALLALQNGMIKLEEDGLNKSNDLEVTKAAATAIADYEWRKSNPGLLGIPTGFNTIDQSTSGLQPGQLVVIIAPPKTGKSTLALQIAINAQLQGHTPMFYSFEMSNSEQLSRYYAMRSRISHKRLMTGSLTAEEEAMYYRIVNNIPNMRDKFWFIDSSGGQTVSGIASKIQSKNPDIVFIDGTYLMIDEQTGESNTPQALTNITRSLKRLAQKIEKPIVISTQVLSWKMKKGQVSADAIGYSSSFHQDADVIFGLQKEDEAVDDTRLLRVVASRNSGNSEVSLCWDWETGQFRELGMEDL</sequence>
<accession>A0A6J5NGZ1</accession>
<dbReference type="SMART" id="SM00382">
    <property type="entry name" value="AAA"/>
    <property type="match status" value="1"/>
</dbReference>
<keyword evidence="4" id="KW-0347">Helicase</keyword>
<dbReference type="InterPro" id="IPR027417">
    <property type="entry name" value="P-loop_NTPase"/>
</dbReference>
<dbReference type="InterPro" id="IPR003593">
    <property type="entry name" value="AAA+_ATPase"/>
</dbReference>
<dbReference type="PROSITE" id="PS51199">
    <property type="entry name" value="SF4_HELICASE"/>
    <property type="match status" value="1"/>
</dbReference>
<dbReference type="EMBL" id="LR796484">
    <property type="protein sequence ID" value="CAB4148136.1"/>
    <property type="molecule type" value="Genomic_DNA"/>
</dbReference>
<name>A0A6J5NGZ1_9CAUD</name>
<organism evidence="4">
    <name type="scientific">uncultured Caudovirales phage</name>
    <dbReference type="NCBI Taxonomy" id="2100421"/>
    <lineage>
        <taxon>Viruses</taxon>
        <taxon>Duplodnaviria</taxon>
        <taxon>Heunggongvirae</taxon>
        <taxon>Uroviricota</taxon>
        <taxon>Caudoviricetes</taxon>
        <taxon>Peduoviridae</taxon>
        <taxon>Maltschvirus</taxon>
        <taxon>Maltschvirus maltsch</taxon>
    </lineage>
</organism>
<dbReference type="GO" id="GO:0003678">
    <property type="term" value="F:DNA helicase activity"/>
    <property type="evidence" value="ECO:0007669"/>
    <property type="project" value="InterPro"/>
</dbReference>
<protein>
    <submittedName>
        <fullName evidence="4">DnaB Replicative DNA helicase</fullName>
    </submittedName>
</protein>
<dbReference type="InterPro" id="IPR007694">
    <property type="entry name" value="DNA_helicase_DnaB-like_C"/>
</dbReference>
<dbReference type="Gene3D" id="3.40.50.300">
    <property type="entry name" value="P-loop containing nucleotide triphosphate hydrolases"/>
    <property type="match status" value="1"/>
</dbReference>
<feature type="domain" description="SF4 helicase" evidence="2">
    <location>
        <begin position="158"/>
        <end position="415"/>
    </location>
</feature>
<gene>
    <name evidence="3" type="ORF">UFOVP429_116</name>
    <name evidence="4" type="ORF">UFOVP696_51</name>
</gene>
<keyword evidence="1" id="KW-0639">Primosome</keyword>
<dbReference type="GO" id="GO:0006269">
    <property type="term" value="P:DNA replication, synthesis of primer"/>
    <property type="evidence" value="ECO:0007669"/>
    <property type="project" value="UniProtKB-KW"/>
</dbReference>
<evidence type="ECO:0000256" key="1">
    <source>
        <dbReference type="ARBA" id="ARBA00022515"/>
    </source>
</evidence>